<reference evidence="1 2" key="1">
    <citation type="submission" date="2021-02" db="EMBL/GenBank/DDBJ databases">
        <title>Genomic and phenotypic characterization of Pseudomonas hygromyciniae, a novel bacterial species discovered from a commercially purchased antibiotic vial.</title>
        <authorList>
            <person name="Turner T.L."/>
            <person name="Mitra S.D."/>
            <person name="Kochan T.J."/>
            <person name="Pincus N.B."/>
            <person name="Lebrun-Corbin M."/>
            <person name="Cheung B."/>
            <person name="Gatesy S.W."/>
            <person name="Afzal T."/>
            <person name="Ozer E.A."/>
            <person name="Hauser A.R."/>
        </authorList>
    </citation>
    <scope>NUCLEOTIDE SEQUENCE [LARGE SCALE GENOMIC DNA]</scope>
    <source>
        <strain evidence="1 2">SDM007</strain>
        <plasmid evidence="1 2">pSDM007</plasmid>
    </source>
</reference>
<gene>
    <name evidence="1" type="ORF">JTY93_28500</name>
</gene>
<organism evidence="1 2">
    <name type="scientific">Pseudomonas hygromyciniae</name>
    <dbReference type="NCBI Taxonomy" id="2812000"/>
    <lineage>
        <taxon>Bacteria</taxon>
        <taxon>Pseudomonadati</taxon>
        <taxon>Pseudomonadota</taxon>
        <taxon>Gammaproteobacteria</taxon>
        <taxon>Pseudomonadales</taxon>
        <taxon>Pseudomonadaceae</taxon>
        <taxon>Pseudomonas</taxon>
    </lineage>
</organism>
<evidence type="ECO:0000313" key="2">
    <source>
        <dbReference type="Proteomes" id="UP000663249"/>
    </source>
</evidence>
<geneLocation type="plasmid" evidence="1 2">
    <name>pSDM007</name>
</geneLocation>
<dbReference type="InterPro" id="IPR045352">
    <property type="entry name" value="DUF6530"/>
</dbReference>
<sequence>MKIPTHLKHIPLINLENYDEIDGPHANKSDAKGLSVGIAQWNGAGEAEISAKVWRHTGDEKEGKWSRQSEELPVHRVFDLATLVCSAMQYSASGDHLPNTSGFNVSLAEGDADRARLLGVMKEQFVANKKHLDVSLDRLVEALKKLGKI</sequence>
<dbReference type="Pfam" id="PF20140">
    <property type="entry name" value="DUF6530"/>
    <property type="match status" value="1"/>
</dbReference>
<accession>A0ABX7K5F5</accession>
<name>A0ABX7K5F5_9PSED</name>
<dbReference type="Proteomes" id="UP000663249">
    <property type="component" value="Plasmid pSDM007"/>
</dbReference>
<dbReference type="EMBL" id="CP070507">
    <property type="protein sequence ID" value="QSB42509.1"/>
    <property type="molecule type" value="Genomic_DNA"/>
</dbReference>
<proteinExistence type="predicted"/>
<keyword evidence="2" id="KW-1185">Reference proteome</keyword>
<dbReference type="RefSeq" id="WP_099170547.1">
    <property type="nucleotide sequence ID" value="NZ_CP070507.1"/>
</dbReference>
<keyword evidence="1" id="KW-0614">Plasmid</keyword>
<evidence type="ECO:0008006" key="3">
    <source>
        <dbReference type="Google" id="ProtNLM"/>
    </source>
</evidence>
<evidence type="ECO:0000313" key="1">
    <source>
        <dbReference type="EMBL" id="QSB42509.1"/>
    </source>
</evidence>
<protein>
    <recommendedName>
        <fullName evidence="3">Transglycosylase SLT domain-containing protein</fullName>
    </recommendedName>
</protein>